<dbReference type="GeneID" id="11107288"/>
<gene>
    <name evidence="2" type="ORF">YKV153</name>
</gene>
<evidence type="ECO:0000313" key="2">
    <source>
        <dbReference type="EMBL" id="AEN03742.1"/>
    </source>
</evidence>
<dbReference type="KEGG" id="vg:11107288"/>
<dbReference type="EMBL" id="HQ849551">
    <property type="protein sequence ID" value="AEN03742.1"/>
    <property type="molecule type" value="Genomic_DNA"/>
</dbReference>
<dbReference type="Proteomes" id="UP000164653">
    <property type="component" value="Segment"/>
</dbReference>
<dbReference type="Pfam" id="PF06489">
    <property type="entry name" value="Orthopox_A49R"/>
    <property type="match status" value="1"/>
</dbReference>
<sequence length="159" mass="18765">MDNIDDGYMSDECTNTDEKITNTLIDAIKKSVIMFNNIDNKKLNINITNFIMGKSDLNDPFIAYLNIMYIISYSKLFNNEMINSYNKKDIIKYIIHIYKNFYTNDVSSILSTIIILKYIMSINEFKLIYKTVVVKNLMKIDIKKIIYNELEKFIYISNI</sequence>
<proteinExistence type="inferred from homology"/>
<organism evidence="2 3">
    <name type="scientific">Yokapox virus</name>
    <dbReference type="NCBI Taxonomy" id="1076255"/>
    <lineage>
        <taxon>Viruses</taxon>
        <taxon>Varidnaviria</taxon>
        <taxon>Bamfordvirae</taxon>
        <taxon>Nucleocytoviricota</taxon>
        <taxon>Pokkesviricetes</taxon>
        <taxon>Chitovirales</taxon>
        <taxon>Poxviridae</taxon>
        <taxon>Chordopoxvirinae</taxon>
        <taxon>Centapoxvirus</taxon>
        <taxon>Centapoxvirus yokapox</taxon>
    </lineage>
</organism>
<dbReference type="RefSeq" id="YP_004821506.1">
    <property type="nucleotide sequence ID" value="NC_015960.1"/>
</dbReference>
<evidence type="ECO:0000313" key="3">
    <source>
        <dbReference type="Proteomes" id="UP000164653"/>
    </source>
</evidence>
<keyword evidence="3" id="KW-1185">Reference proteome</keyword>
<name>G3EI45_9POXV</name>
<accession>G3EI45</accession>
<comment type="similarity">
    <text evidence="1">Belongs to the poxviridae A49 protein family.</text>
</comment>
<dbReference type="OrthoDB" id="15439at10239"/>
<reference evidence="2 3" key="1">
    <citation type="journal article" date="2011" name="J. Virol.">
        <title>The genome of yoka poxvirus.</title>
        <authorList>
            <person name="Zhao G."/>
            <person name="Droit L."/>
            <person name="Tesh R.B."/>
            <person name="Popov V.L."/>
            <person name="Little N.S."/>
            <person name="Upton C."/>
            <person name="Virgin H.W."/>
            <person name="Wang D."/>
        </authorList>
    </citation>
    <scope>NUCLEOTIDE SEQUENCE [LARGE SCALE GENOMIC DNA]</scope>
    <source>
        <strain evidence="2">DakArB 4268</strain>
    </source>
</reference>
<protein>
    <submittedName>
        <fullName evidence="2">Uncharacterized protein</fullName>
    </submittedName>
</protein>
<dbReference type="InterPro" id="IPR009473">
    <property type="entry name" value="Orthopox_A49"/>
</dbReference>
<evidence type="ECO:0000256" key="1">
    <source>
        <dbReference type="ARBA" id="ARBA00010357"/>
    </source>
</evidence>